<feature type="transmembrane region" description="Helical" evidence="1">
    <location>
        <begin position="101"/>
        <end position="118"/>
    </location>
</feature>
<protein>
    <submittedName>
        <fullName evidence="2">Uncharacterized protein</fullName>
    </submittedName>
</protein>
<keyword evidence="1" id="KW-1133">Transmembrane helix</keyword>
<dbReference type="Proteomes" id="UP000449678">
    <property type="component" value="Unassembled WGS sequence"/>
</dbReference>
<evidence type="ECO:0000313" key="3">
    <source>
        <dbReference type="Proteomes" id="UP000449678"/>
    </source>
</evidence>
<feature type="transmembrane region" description="Helical" evidence="1">
    <location>
        <begin position="176"/>
        <end position="194"/>
    </location>
</feature>
<sequence length="275" mass="30820">MQRLKQLLVSRAREGLARYRRILYELLFTNEDGYSAALNWISLICLTLLVAAMVCDKLKLLPVRPVIGMIFTAIFLGLYVFTTVIEKKLAKHVTEFKSTQLFWVGLVAFLAYIAHGQAGDEVNSVFSQDTSTFPYATTAATAMVLGSWSLWPAFCTGMLSLVFGLYCMFKNQKAKLVLIAFTVGVQLSIFSIFVEYQMGTEAVRKNNIYQVALAMDFNGRFRCDDAQAGRDTVAFIGSSQNAALVAPPMVIRHENKQSIFKEVEVPRVFRRVSCT</sequence>
<evidence type="ECO:0000256" key="1">
    <source>
        <dbReference type="SAM" id="Phobius"/>
    </source>
</evidence>
<dbReference type="EMBL" id="WWCO01000031">
    <property type="protein sequence ID" value="MYM37467.1"/>
    <property type="molecule type" value="Genomic_DNA"/>
</dbReference>
<keyword evidence="1" id="KW-0812">Transmembrane</keyword>
<dbReference type="RefSeq" id="WP_160992778.1">
    <property type="nucleotide sequence ID" value="NZ_WWCO01000031.1"/>
</dbReference>
<keyword evidence="1" id="KW-0472">Membrane</keyword>
<reference evidence="2 3" key="1">
    <citation type="submission" date="2019-12" db="EMBL/GenBank/DDBJ databases">
        <title>Novel species isolated from a subtropical stream in China.</title>
        <authorList>
            <person name="Lu H."/>
        </authorList>
    </citation>
    <scope>NUCLEOTIDE SEQUENCE [LARGE SCALE GENOMIC DNA]</scope>
    <source>
        <strain evidence="2 3">FT94W</strain>
    </source>
</reference>
<proteinExistence type="predicted"/>
<feature type="transmembrane region" description="Helical" evidence="1">
    <location>
        <begin position="66"/>
        <end position="85"/>
    </location>
</feature>
<feature type="transmembrane region" description="Helical" evidence="1">
    <location>
        <begin position="36"/>
        <end position="54"/>
    </location>
</feature>
<comment type="caution">
    <text evidence="2">The sequence shown here is derived from an EMBL/GenBank/DDBJ whole genome shotgun (WGS) entry which is preliminary data.</text>
</comment>
<accession>A0ABW9VEK3</accession>
<feature type="transmembrane region" description="Helical" evidence="1">
    <location>
        <begin position="150"/>
        <end position="169"/>
    </location>
</feature>
<evidence type="ECO:0000313" key="2">
    <source>
        <dbReference type="EMBL" id="MYM37467.1"/>
    </source>
</evidence>
<keyword evidence="3" id="KW-1185">Reference proteome</keyword>
<organism evidence="2 3">
    <name type="scientific">Duganella lactea</name>
    <dbReference type="NCBI Taxonomy" id="2692173"/>
    <lineage>
        <taxon>Bacteria</taxon>
        <taxon>Pseudomonadati</taxon>
        <taxon>Pseudomonadota</taxon>
        <taxon>Betaproteobacteria</taxon>
        <taxon>Burkholderiales</taxon>
        <taxon>Oxalobacteraceae</taxon>
        <taxon>Telluria group</taxon>
        <taxon>Duganella</taxon>
    </lineage>
</organism>
<gene>
    <name evidence="2" type="ORF">GTP38_24380</name>
</gene>
<name>A0ABW9VEK3_9BURK</name>